<feature type="transmembrane region" description="Helical" evidence="7">
    <location>
        <begin position="99"/>
        <end position="122"/>
    </location>
</feature>
<keyword evidence="10" id="KW-1185">Reference proteome</keyword>
<dbReference type="InterPro" id="IPR035906">
    <property type="entry name" value="MetI-like_sf"/>
</dbReference>
<evidence type="ECO:0000256" key="1">
    <source>
        <dbReference type="ARBA" id="ARBA00004651"/>
    </source>
</evidence>
<dbReference type="PANTHER" id="PTHR43163:SF6">
    <property type="entry name" value="DIPEPTIDE TRANSPORT SYSTEM PERMEASE PROTEIN DPPB-RELATED"/>
    <property type="match status" value="1"/>
</dbReference>
<dbReference type="SUPFAM" id="SSF161098">
    <property type="entry name" value="MetI-like"/>
    <property type="match status" value="1"/>
</dbReference>
<organism evidence="9 10">
    <name type="scientific">Sagittula stellata (strain ATCC 700073 / DSM 11524 / E-37)</name>
    <dbReference type="NCBI Taxonomy" id="388399"/>
    <lineage>
        <taxon>Bacteria</taxon>
        <taxon>Pseudomonadati</taxon>
        <taxon>Pseudomonadota</taxon>
        <taxon>Alphaproteobacteria</taxon>
        <taxon>Rhodobacterales</taxon>
        <taxon>Roseobacteraceae</taxon>
        <taxon>Sagittula</taxon>
    </lineage>
</organism>
<reference evidence="9 10" key="1">
    <citation type="submission" date="2006-06" db="EMBL/GenBank/DDBJ databases">
        <authorList>
            <person name="Moran M.A."/>
            <person name="Ferriera S."/>
            <person name="Johnson J."/>
            <person name="Kravitz S."/>
            <person name="Beeson K."/>
            <person name="Sutton G."/>
            <person name="Rogers Y.-H."/>
            <person name="Friedman R."/>
            <person name="Frazier M."/>
            <person name="Venter J.C."/>
        </authorList>
    </citation>
    <scope>NUCLEOTIDE SEQUENCE [LARGE SCALE GENOMIC DNA]</scope>
    <source>
        <strain evidence="9 10">E-37</strain>
    </source>
</reference>
<dbReference type="InterPro" id="IPR045621">
    <property type="entry name" value="BPD_transp_1_N"/>
</dbReference>
<keyword evidence="2 7" id="KW-0813">Transport</keyword>
<evidence type="ECO:0000256" key="5">
    <source>
        <dbReference type="ARBA" id="ARBA00022989"/>
    </source>
</evidence>
<dbReference type="RefSeq" id="WP_005859485.1">
    <property type="nucleotide sequence ID" value="NZ_CP155730.1"/>
</dbReference>
<dbReference type="CDD" id="cd06261">
    <property type="entry name" value="TM_PBP2"/>
    <property type="match status" value="1"/>
</dbReference>
<dbReference type="GO" id="GO:0071916">
    <property type="term" value="F:dipeptide transmembrane transporter activity"/>
    <property type="evidence" value="ECO:0007669"/>
    <property type="project" value="TreeGrafter"/>
</dbReference>
<dbReference type="Pfam" id="PF00528">
    <property type="entry name" value="BPD_transp_1"/>
    <property type="match status" value="1"/>
</dbReference>
<dbReference type="Pfam" id="PF19300">
    <property type="entry name" value="BPD_transp_1_N"/>
    <property type="match status" value="1"/>
</dbReference>
<feature type="transmembrane region" description="Helical" evidence="7">
    <location>
        <begin position="177"/>
        <end position="197"/>
    </location>
</feature>
<dbReference type="EMBL" id="AAYA01000007">
    <property type="protein sequence ID" value="EBA07830.1"/>
    <property type="molecule type" value="Genomic_DNA"/>
</dbReference>
<dbReference type="Gene3D" id="1.10.3720.10">
    <property type="entry name" value="MetI-like"/>
    <property type="match status" value="1"/>
</dbReference>
<keyword evidence="4 7" id="KW-0812">Transmembrane</keyword>
<evidence type="ECO:0000256" key="6">
    <source>
        <dbReference type="ARBA" id="ARBA00023136"/>
    </source>
</evidence>
<dbReference type="Proteomes" id="UP000005713">
    <property type="component" value="Unassembled WGS sequence"/>
</dbReference>
<evidence type="ECO:0000313" key="10">
    <source>
        <dbReference type="Proteomes" id="UP000005713"/>
    </source>
</evidence>
<evidence type="ECO:0000256" key="4">
    <source>
        <dbReference type="ARBA" id="ARBA00022692"/>
    </source>
</evidence>
<proteinExistence type="inferred from homology"/>
<feature type="domain" description="ABC transmembrane type-1" evidence="8">
    <location>
        <begin position="95"/>
        <end position="304"/>
    </location>
</feature>
<evidence type="ECO:0000256" key="3">
    <source>
        <dbReference type="ARBA" id="ARBA00022475"/>
    </source>
</evidence>
<keyword evidence="3" id="KW-1003">Cell membrane</keyword>
<evidence type="ECO:0000256" key="2">
    <source>
        <dbReference type="ARBA" id="ARBA00022448"/>
    </source>
</evidence>
<dbReference type="GO" id="GO:0005886">
    <property type="term" value="C:plasma membrane"/>
    <property type="evidence" value="ECO:0007669"/>
    <property type="project" value="UniProtKB-SubCell"/>
</dbReference>
<comment type="caution">
    <text evidence="9">The sequence shown here is derived from an EMBL/GenBank/DDBJ whole genome shotgun (WGS) entry which is preliminary data.</text>
</comment>
<dbReference type="eggNOG" id="COG0601">
    <property type="taxonomic scope" value="Bacteria"/>
</dbReference>
<evidence type="ECO:0000313" key="9">
    <source>
        <dbReference type="EMBL" id="EBA07830.1"/>
    </source>
</evidence>
<gene>
    <name evidence="9" type="ORF">SSE37_01215</name>
</gene>
<keyword evidence="5 7" id="KW-1133">Transmembrane helix</keyword>
<accession>A3K4D1</accession>
<evidence type="ECO:0000256" key="7">
    <source>
        <dbReference type="RuleBase" id="RU363032"/>
    </source>
</evidence>
<dbReference type="AlphaFoldDB" id="A3K4D1"/>
<protein>
    <submittedName>
        <fullName evidence="9">ABC transporter permease protein</fullName>
    </submittedName>
</protein>
<feature type="transmembrane region" description="Helical" evidence="7">
    <location>
        <begin position="235"/>
        <end position="261"/>
    </location>
</feature>
<feature type="transmembrane region" description="Helical" evidence="7">
    <location>
        <begin position="134"/>
        <end position="157"/>
    </location>
</feature>
<sequence length="313" mass="33108">MAMLIARRLGSGGIVALIVALTVFALLHLSPGDPATVLAGDQASAADIARIRANLGLDRPLPEQFVTWLGGVLHGDFGASLFSGQPVLALILERMEPTLSLMVFTTLIAVIVAIPAGILAAWRPGSLLERGIGAISIIGFSVPVFVVGYCVAYVFALKLRLLPVQGYAPLEDGFGPWLASIALPSIALSTSYIALIARTTRAAMIEALQQDYIRTARSKGCSDMKILFVHALRNCALPVSTVIGMGIALLIGGAVATESVFAIPGLGRLLIDAILRGDYPLIQGIVLFFSFVYVGINLVLDLAYGLFDPRVRL</sequence>
<dbReference type="PANTHER" id="PTHR43163">
    <property type="entry name" value="DIPEPTIDE TRANSPORT SYSTEM PERMEASE PROTEIN DPPB-RELATED"/>
    <property type="match status" value="1"/>
</dbReference>
<dbReference type="OrthoDB" id="9807402at2"/>
<feature type="transmembrane region" description="Helical" evidence="7">
    <location>
        <begin position="281"/>
        <end position="307"/>
    </location>
</feature>
<comment type="subcellular location">
    <subcellularLocation>
        <location evidence="1 7">Cell membrane</location>
        <topology evidence="1 7">Multi-pass membrane protein</topology>
    </subcellularLocation>
</comment>
<dbReference type="InterPro" id="IPR000515">
    <property type="entry name" value="MetI-like"/>
</dbReference>
<dbReference type="PROSITE" id="PS50928">
    <property type="entry name" value="ABC_TM1"/>
    <property type="match status" value="1"/>
</dbReference>
<comment type="similarity">
    <text evidence="7">Belongs to the binding-protein-dependent transport system permease family.</text>
</comment>
<keyword evidence="6 7" id="KW-0472">Membrane</keyword>
<name>A3K4D1_SAGS3</name>
<evidence type="ECO:0000259" key="8">
    <source>
        <dbReference type="PROSITE" id="PS50928"/>
    </source>
</evidence>